<dbReference type="AlphaFoldDB" id="W0JQ16"/>
<dbReference type="HOGENOM" id="CLU_3401528_0_0_2"/>
<dbReference type="KEGG" id="hlr:HALLA_08140"/>
<keyword evidence="2" id="KW-1185">Reference proteome</keyword>
<accession>W0JQ16</accession>
<organism evidence="1 2">
    <name type="scientific">Halostagnicola larsenii XH-48</name>
    <dbReference type="NCBI Taxonomy" id="797299"/>
    <lineage>
        <taxon>Archaea</taxon>
        <taxon>Methanobacteriati</taxon>
        <taxon>Methanobacteriota</taxon>
        <taxon>Stenosarchaea group</taxon>
        <taxon>Halobacteria</taxon>
        <taxon>Halobacteriales</taxon>
        <taxon>Natrialbaceae</taxon>
        <taxon>Halostagnicola</taxon>
    </lineage>
</organism>
<evidence type="ECO:0000313" key="2">
    <source>
        <dbReference type="Proteomes" id="UP000019024"/>
    </source>
</evidence>
<protein>
    <submittedName>
        <fullName evidence="1">Uncharacterized protein</fullName>
    </submittedName>
</protein>
<dbReference type="EMBL" id="CP007055">
    <property type="protein sequence ID" value="AHG00796.1"/>
    <property type="molecule type" value="Genomic_DNA"/>
</dbReference>
<reference evidence="1 2" key="1">
    <citation type="submission" date="2014-01" db="EMBL/GenBank/DDBJ databases">
        <authorList>
            <consortium name="DOE Joint Genome Institute"/>
            <person name="Anderson I."/>
            <person name="Huntemann M."/>
            <person name="Han J."/>
            <person name="Chen A."/>
            <person name="Kyrpides N."/>
            <person name="Mavromatis K."/>
            <person name="Markowitz V."/>
            <person name="Palaniappan K."/>
            <person name="Ivanova N."/>
            <person name="Schaumberg A."/>
            <person name="Pati A."/>
            <person name="Liolios K."/>
            <person name="Nordberg H.P."/>
            <person name="Cantor M.N."/>
            <person name="Hua S.X."/>
            <person name="Woyke T."/>
        </authorList>
    </citation>
    <scope>NUCLEOTIDE SEQUENCE [LARGE SCALE GENOMIC DNA]</scope>
    <source>
        <strain evidence="1 2">XH-48</strain>
    </source>
</reference>
<proteinExistence type="predicted"/>
<evidence type="ECO:0000313" key="1">
    <source>
        <dbReference type="EMBL" id="AHG00796.1"/>
    </source>
</evidence>
<sequence>MGPFFWAGDSDIGPTSDWNGTFTAWLAKRR</sequence>
<name>W0JQ16_9EURY</name>
<dbReference type="Proteomes" id="UP000019024">
    <property type="component" value="Chromosome"/>
</dbReference>
<gene>
    <name evidence="1" type="ORF">HALLA_08140</name>
</gene>